<dbReference type="RefSeq" id="WP_311630955.1">
    <property type="nucleotide sequence ID" value="NZ_JAVREN010000017.1"/>
</dbReference>
<reference evidence="7" key="1">
    <citation type="submission" date="2023-07" db="EMBL/GenBank/DDBJ databases">
        <title>30 novel species of actinomycetes from the DSMZ collection.</title>
        <authorList>
            <person name="Nouioui I."/>
        </authorList>
    </citation>
    <scope>NUCLEOTIDE SEQUENCE [LARGE SCALE GENOMIC DNA]</scope>
    <source>
        <strain evidence="7">DSM 44917</strain>
    </source>
</reference>
<dbReference type="PANTHER" id="PTHR30055">
    <property type="entry name" value="HTH-TYPE TRANSCRIPTIONAL REGULATOR RUTR"/>
    <property type="match status" value="1"/>
</dbReference>
<dbReference type="InterPro" id="IPR050109">
    <property type="entry name" value="HTH-type_TetR-like_transc_reg"/>
</dbReference>
<evidence type="ECO:0000259" key="5">
    <source>
        <dbReference type="PROSITE" id="PS50977"/>
    </source>
</evidence>
<dbReference type="InterPro" id="IPR025996">
    <property type="entry name" value="MT1864/Rv1816-like_C"/>
</dbReference>
<keyword evidence="3" id="KW-0804">Transcription</keyword>
<evidence type="ECO:0000256" key="4">
    <source>
        <dbReference type="PROSITE-ProRule" id="PRU00335"/>
    </source>
</evidence>
<dbReference type="InterPro" id="IPR009057">
    <property type="entry name" value="Homeodomain-like_sf"/>
</dbReference>
<feature type="domain" description="HTH tetR-type" evidence="5">
    <location>
        <begin position="10"/>
        <end position="70"/>
    </location>
</feature>
<name>A0ABU2L8U6_9ACTN</name>
<keyword evidence="7" id="KW-1185">Reference proteome</keyword>
<evidence type="ECO:0000256" key="3">
    <source>
        <dbReference type="ARBA" id="ARBA00023163"/>
    </source>
</evidence>
<feature type="DNA-binding region" description="H-T-H motif" evidence="4">
    <location>
        <begin position="33"/>
        <end position="52"/>
    </location>
</feature>
<dbReference type="PROSITE" id="PS50977">
    <property type="entry name" value="HTH_TETR_2"/>
    <property type="match status" value="1"/>
</dbReference>
<evidence type="ECO:0000313" key="6">
    <source>
        <dbReference type="EMBL" id="MDT0308000.1"/>
    </source>
</evidence>
<dbReference type="EMBL" id="JAVREN010000017">
    <property type="protein sequence ID" value="MDT0308000.1"/>
    <property type="molecule type" value="Genomic_DNA"/>
</dbReference>
<gene>
    <name evidence="6" type="ORF">RM780_13640</name>
</gene>
<evidence type="ECO:0000256" key="1">
    <source>
        <dbReference type="ARBA" id="ARBA00023015"/>
    </source>
</evidence>
<protein>
    <submittedName>
        <fullName evidence="6">TetR/AcrR family transcriptional regulator</fullName>
    </submittedName>
</protein>
<evidence type="ECO:0000313" key="7">
    <source>
        <dbReference type="Proteomes" id="UP001183388"/>
    </source>
</evidence>
<proteinExistence type="predicted"/>
<organism evidence="6 7">
    <name type="scientific">Streptomyces boetiae</name>
    <dbReference type="NCBI Taxonomy" id="3075541"/>
    <lineage>
        <taxon>Bacteria</taxon>
        <taxon>Bacillati</taxon>
        <taxon>Actinomycetota</taxon>
        <taxon>Actinomycetes</taxon>
        <taxon>Kitasatosporales</taxon>
        <taxon>Streptomycetaceae</taxon>
        <taxon>Streptomyces</taxon>
    </lineage>
</organism>
<dbReference type="Proteomes" id="UP001183388">
    <property type="component" value="Unassembled WGS sequence"/>
</dbReference>
<dbReference type="Gene3D" id="1.10.357.10">
    <property type="entry name" value="Tetracycline Repressor, domain 2"/>
    <property type="match status" value="1"/>
</dbReference>
<evidence type="ECO:0000256" key="2">
    <source>
        <dbReference type="ARBA" id="ARBA00023125"/>
    </source>
</evidence>
<accession>A0ABU2L8U6</accession>
<dbReference type="SUPFAM" id="SSF48498">
    <property type="entry name" value="Tetracyclin repressor-like, C-terminal domain"/>
    <property type="match status" value="1"/>
</dbReference>
<dbReference type="SUPFAM" id="SSF46689">
    <property type="entry name" value="Homeodomain-like"/>
    <property type="match status" value="1"/>
</dbReference>
<dbReference type="Pfam" id="PF13305">
    <property type="entry name" value="TetR_C_33"/>
    <property type="match status" value="1"/>
</dbReference>
<sequence length="200" mass="21168">MRAARPYHHGNLPAALLARAEETLRERGLEAITLRGLARDIGVSNAAPSRHFKDRQALLDALALSGFERLNASLEAAASSGATLPERLRALALAYLRFAVANAELLDIMYTVKHGSDASAALVESGKRTGAILLATIEEAQRTGQVRPGPPERVGLPLFAALHGYAALVTGGMIPADQAELLLPDVTDPLLRAVRPEGDA</sequence>
<dbReference type="InterPro" id="IPR001647">
    <property type="entry name" value="HTH_TetR"/>
</dbReference>
<dbReference type="PANTHER" id="PTHR30055:SF220">
    <property type="entry name" value="TETR-FAMILY REGULATORY PROTEIN"/>
    <property type="match status" value="1"/>
</dbReference>
<keyword evidence="2 4" id="KW-0238">DNA-binding</keyword>
<comment type="caution">
    <text evidence="6">The sequence shown here is derived from an EMBL/GenBank/DDBJ whole genome shotgun (WGS) entry which is preliminary data.</text>
</comment>
<dbReference type="Pfam" id="PF00440">
    <property type="entry name" value="TetR_N"/>
    <property type="match status" value="1"/>
</dbReference>
<dbReference type="InterPro" id="IPR036271">
    <property type="entry name" value="Tet_transcr_reg_TetR-rel_C_sf"/>
</dbReference>
<keyword evidence="1" id="KW-0805">Transcription regulation</keyword>